<evidence type="ECO:0000256" key="1">
    <source>
        <dbReference type="ARBA" id="ARBA00004141"/>
    </source>
</evidence>
<feature type="transmembrane region" description="Helical" evidence="6">
    <location>
        <begin position="20"/>
        <end position="41"/>
    </location>
</feature>
<dbReference type="Gene3D" id="1.10.3720.10">
    <property type="entry name" value="MetI-like"/>
    <property type="match status" value="1"/>
</dbReference>
<protein>
    <submittedName>
        <fullName evidence="8">ABC transporter permease subunit</fullName>
    </submittedName>
</protein>
<evidence type="ECO:0000256" key="2">
    <source>
        <dbReference type="ARBA" id="ARBA00022448"/>
    </source>
</evidence>
<evidence type="ECO:0000313" key="9">
    <source>
        <dbReference type="Proteomes" id="UP000635902"/>
    </source>
</evidence>
<dbReference type="CDD" id="cd06261">
    <property type="entry name" value="TM_PBP2"/>
    <property type="match status" value="1"/>
</dbReference>
<comment type="subcellular location">
    <subcellularLocation>
        <location evidence="6">Cell membrane</location>
        <topology evidence="6">Multi-pass membrane protein</topology>
    </subcellularLocation>
    <subcellularLocation>
        <location evidence="1">Membrane</location>
        <topology evidence="1">Multi-pass membrane protein</topology>
    </subcellularLocation>
</comment>
<dbReference type="PROSITE" id="PS50928">
    <property type="entry name" value="ABC_TM1"/>
    <property type="match status" value="1"/>
</dbReference>
<name>A0ABR9ZMF7_9CORY</name>
<sequence length="229" mass="24365">MNWIGSNWEQLFSLAWSHLGLALPPIILSFLLSLPLGWAAYRMSAQHRSRRFFDGGAIIVGLTSILYAIPSLALFLLLPVIFDSPILSPFNVISALLLYGIALQTRVVAESFTAASDIQSAAVGASSALGYSEGQRILQVELPLAGPGILAGMRVVSASTISMVSVGALIGVSSLGDLITQGFLRNYPEQIIVGTLAIIVLALVMDALLVLLGRLIMPWQKVLQEAGHA</sequence>
<gene>
    <name evidence="8" type="ORF">IRY30_09440</name>
</gene>
<keyword evidence="5 6" id="KW-0472">Membrane</keyword>
<feature type="transmembrane region" description="Helical" evidence="6">
    <location>
        <begin position="155"/>
        <end position="179"/>
    </location>
</feature>
<comment type="caution">
    <text evidence="8">The sequence shown here is derived from an EMBL/GenBank/DDBJ whole genome shotgun (WGS) entry which is preliminary data.</text>
</comment>
<dbReference type="EMBL" id="JADKMY010000003">
    <property type="protein sequence ID" value="MBF4554291.1"/>
    <property type="molecule type" value="Genomic_DNA"/>
</dbReference>
<organism evidence="8 9">
    <name type="scientific">Corynebacterium suicordis DSM 45110</name>
    <dbReference type="NCBI Taxonomy" id="1121369"/>
    <lineage>
        <taxon>Bacteria</taxon>
        <taxon>Bacillati</taxon>
        <taxon>Actinomycetota</taxon>
        <taxon>Actinomycetes</taxon>
        <taxon>Mycobacteriales</taxon>
        <taxon>Corynebacteriaceae</taxon>
        <taxon>Corynebacterium</taxon>
    </lineage>
</organism>
<evidence type="ECO:0000256" key="3">
    <source>
        <dbReference type="ARBA" id="ARBA00022692"/>
    </source>
</evidence>
<evidence type="ECO:0000256" key="6">
    <source>
        <dbReference type="RuleBase" id="RU363032"/>
    </source>
</evidence>
<feature type="domain" description="ABC transmembrane type-1" evidence="7">
    <location>
        <begin position="15"/>
        <end position="209"/>
    </location>
</feature>
<keyword evidence="9" id="KW-1185">Reference proteome</keyword>
<dbReference type="Proteomes" id="UP000635902">
    <property type="component" value="Unassembled WGS sequence"/>
</dbReference>
<feature type="transmembrane region" description="Helical" evidence="6">
    <location>
        <begin position="86"/>
        <end position="103"/>
    </location>
</feature>
<evidence type="ECO:0000256" key="5">
    <source>
        <dbReference type="ARBA" id="ARBA00023136"/>
    </source>
</evidence>
<keyword evidence="4 6" id="KW-1133">Transmembrane helix</keyword>
<dbReference type="InterPro" id="IPR051204">
    <property type="entry name" value="ABC_transp_perm/SBD"/>
</dbReference>
<comment type="similarity">
    <text evidence="6">Belongs to the binding-protein-dependent transport system permease family.</text>
</comment>
<dbReference type="InterPro" id="IPR000515">
    <property type="entry name" value="MetI-like"/>
</dbReference>
<feature type="transmembrane region" description="Helical" evidence="6">
    <location>
        <begin position="191"/>
        <end position="212"/>
    </location>
</feature>
<dbReference type="PANTHER" id="PTHR30177:SF4">
    <property type="entry name" value="OSMOPROTECTANT IMPORT PERMEASE PROTEIN OSMW"/>
    <property type="match status" value="1"/>
</dbReference>
<dbReference type="SUPFAM" id="SSF161098">
    <property type="entry name" value="MetI-like"/>
    <property type="match status" value="1"/>
</dbReference>
<evidence type="ECO:0000256" key="4">
    <source>
        <dbReference type="ARBA" id="ARBA00022989"/>
    </source>
</evidence>
<dbReference type="InterPro" id="IPR035906">
    <property type="entry name" value="MetI-like_sf"/>
</dbReference>
<accession>A0ABR9ZMF7</accession>
<evidence type="ECO:0000259" key="7">
    <source>
        <dbReference type="PROSITE" id="PS50928"/>
    </source>
</evidence>
<proteinExistence type="inferred from homology"/>
<keyword evidence="2 6" id="KW-0813">Transport</keyword>
<evidence type="ECO:0000313" key="8">
    <source>
        <dbReference type="EMBL" id="MBF4554291.1"/>
    </source>
</evidence>
<dbReference type="PANTHER" id="PTHR30177">
    <property type="entry name" value="GLYCINE BETAINE/L-PROLINE TRANSPORT SYSTEM PERMEASE PROTEIN PROW"/>
    <property type="match status" value="1"/>
</dbReference>
<keyword evidence="3 6" id="KW-0812">Transmembrane</keyword>
<dbReference type="Pfam" id="PF00528">
    <property type="entry name" value="BPD_transp_1"/>
    <property type="match status" value="1"/>
</dbReference>
<dbReference type="RefSeq" id="WP_194557174.1">
    <property type="nucleotide sequence ID" value="NZ_JADKMY010000003.1"/>
</dbReference>
<reference evidence="8 9" key="1">
    <citation type="submission" date="2020-10" db="EMBL/GenBank/DDBJ databases">
        <title>Novel species in genus Corynebacterium.</title>
        <authorList>
            <person name="Zhang G."/>
        </authorList>
    </citation>
    <scope>NUCLEOTIDE SEQUENCE [LARGE SCALE GENOMIC DNA]</scope>
    <source>
        <strain evidence="8 9">DSM 45110</strain>
    </source>
</reference>
<feature type="transmembrane region" description="Helical" evidence="6">
    <location>
        <begin position="53"/>
        <end position="80"/>
    </location>
</feature>